<dbReference type="EMBL" id="OV725081">
    <property type="protein sequence ID" value="CAH1401036.1"/>
    <property type="molecule type" value="Genomic_DNA"/>
</dbReference>
<sequence length="130" mass="15205">MKKTCGGAAWKRVALERKEWKRMGQNTMVESKQNTKMALMHCRPTGWLVKYSPAQHGLLLVDKDFEDEQTLKKKYSMLLSYLLLLVPEDCHVVSVFPLPADGEREQQLYPFHASSRQDLLQDYDQRRNFS</sequence>
<reference evidence="1" key="1">
    <citation type="submission" date="2022-01" db="EMBL/GenBank/DDBJ databases">
        <authorList>
            <person name="King R."/>
        </authorList>
    </citation>
    <scope>NUCLEOTIDE SEQUENCE</scope>
</reference>
<gene>
    <name evidence="1" type="ORF">NEZAVI_LOCUS10144</name>
</gene>
<proteinExistence type="predicted"/>
<dbReference type="AlphaFoldDB" id="A0A9P0MS05"/>
<organism evidence="1 2">
    <name type="scientific">Nezara viridula</name>
    <name type="common">Southern green stink bug</name>
    <name type="synonym">Cimex viridulus</name>
    <dbReference type="NCBI Taxonomy" id="85310"/>
    <lineage>
        <taxon>Eukaryota</taxon>
        <taxon>Metazoa</taxon>
        <taxon>Ecdysozoa</taxon>
        <taxon>Arthropoda</taxon>
        <taxon>Hexapoda</taxon>
        <taxon>Insecta</taxon>
        <taxon>Pterygota</taxon>
        <taxon>Neoptera</taxon>
        <taxon>Paraneoptera</taxon>
        <taxon>Hemiptera</taxon>
        <taxon>Heteroptera</taxon>
        <taxon>Panheteroptera</taxon>
        <taxon>Pentatomomorpha</taxon>
        <taxon>Pentatomoidea</taxon>
        <taxon>Pentatomidae</taxon>
        <taxon>Pentatominae</taxon>
        <taxon>Nezara</taxon>
    </lineage>
</organism>
<evidence type="ECO:0000313" key="2">
    <source>
        <dbReference type="Proteomes" id="UP001152798"/>
    </source>
</evidence>
<name>A0A9P0MS05_NEZVI</name>
<protein>
    <submittedName>
        <fullName evidence="1">Uncharacterized protein</fullName>
    </submittedName>
</protein>
<dbReference type="Proteomes" id="UP001152798">
    <property type="component" value="Chromosome 5"/>
</dbReference>
<accession>A0A9P0MS05</accession>
<evidence type="ECO:0000313" key="1">
    <source>
        <dbReference type="EMBL" id="CAH1401036.1"/>
    </source>
</evidence>
<keyword evidence="2" id="KW-1185">Reference proteome</keyword>